<gene>
    <name evidence="5" type="ORF">SEMRO_389_G132680.1</name>
</gene>
<dbReference type="PANTHER" id="PTHR45831:SF2">
    <property type="entry name" value="LD24721P"/>
    <property type="match status" value="1"/>
</dbReference>
<proteinExistence type="predicted"/>
<comment type="caution">
    <text evidence="5">The sequence shown here is derived from an EMBL/GenBank/DDBJ whole genome shotgun (WGS) entry which is preliminary data.</text>
</comment>
<feature type="region of interest" description="Disordered" evidence="3">
    <location>
        <begin position="41"/>
        <end position="63"/>
    </location>
</feature>
<dbReference type="EMBL" id="CAICTM010000388">
    <property type="protein sequence ID" value="CAB9509431.1"/>
    <property type="molecule type" value="Genomic_DNA"/>
</dbReference>
<evidence type="ECO:0000313" key="6">
    <source>
        <dbReference type="Proteomes" id="UP001153069"/>
    </source>
</evidence>
<dbReference type="Gene3D" id="1.25.40.10">
    <property type="entry name" value="Tetratricopeptide repeat domain"/>
    <property type="match status" value="1"/>
</dbReference>
<feature type="region of interest" description="Disordered" evidence="3">
    <location>
        <begin position="77"/>
        <end position="105"/>
    </location>
</feature>
<dbReference type="InterPro" id="IPR011990">
    <property type="entry name" value="TPR-like_helical_dom_sf"/>
</dbReference>
<name>A0A9N8DZ09_9STRA</name>
<dbReference type="InterPro" id="IPR019734">
    <property type="entry name" value="TPR_rpt"/>
</dbReference>
<evidence type="ECO:0000256" key="2">
    <source>
        <dbReference type="ARBA" id="ARBA00022803"/>
    </source>
</evidence>
<evidence type="ECO:0000256" key="1">
    <source>
        <dbReference type="ARBA" id="ARBA00022737"/>
    </source>
</evidence>
<dbReference type="SUPFAM" id="SSF48452">
    <property type="entry name" value="TPR-like"/>
    <property type="match status" value="1"/>
</dbReference>
<keyword evidence="4" id="KW-0732">Signal</keyword>
<dbReference type="AlphaFoldDB" id="A0A9N8DZ09"/>
<feature type="signal peptide" evidence="4">
    <location>
        <begin position="1"/>
        <end position="33"/>
    </location>
</feature>
<dbReference type="GO" id="GO:0016020">
    <property type="term" value="C:membrane"/>
    <property type="evidence" value="ECO:0007669"/>
    <property type="project" value="TreeGrafter"/>
</dbReference>
<sequence>MMFQFRRRWLLGPLKLPLVSLLAVLLAVSLVEGFGVHHHHRHHHHPRNLIIPSSRACTSTSSTPRTQLSMMMSLFGRQRRHTKKSEEQSPTTTSASTSTPSSHQWTVYVDQSKPSLDRGASATLDAFLGLAPPSTIRVVAATFGTPSGSGTTGTVVVDPNNAMTSSGATTSSYHPASNVVNTNIANKKTKGPHIRCISTGKEQKCLDVSNVDSVDKVYRILTKYLAVSTEQVPYQFCDCLKWKYKGNAHLEAGKFDPAVQAYNAAIQIIGANLEQPTTDGSNSKTAMIQPQQVQQQKGILLLMRATAYLQRASSHKIQLRTIVEELMKMVPDATKLKRLYEQTAGLSPAISHSMFRKVLVDSWRQEDCFRRTQYWHGLYQFALLQAAQDVLQATQLLPMYSRGWARAGEILEELWKLSESAQYYEQAVQCDAQLEAQLQPVIDRLRKRQELLESARAYGWSEDTLRLALDVAG</sequence>
<organism evidence="5 6">
    <name type="scientific">Seminavis robusta</name>
    <dbReference type="NCBI Taxonomy" id="568900"/>
    <lineage>
        <taxon>Eukaryota</taxon>
        <taxon>Sar</taxon>
        <taxon>Stramenopiles</taxon>
        <taxon>Ochrophyta</taxon>
        <taxon>Bacillariophyta</taxon>
        <taxon>Bacillariophyceae</taxon>
        <taxon>Bacillariophycidae</taxon>
        <taxon>Naviculales</taxon>
        <taxon>Naviculaceae</taxon>
        <taxon>Seminavis</taxon>
    </lineage>
</organism>
<dbReference type="PANTHER" id="PTHR45831">
    <property type="entry name" value="LD24721P"/>
    <property type="match status" value="1"/>
</dbReference>
<evidence type="ECO:0000256" key="3">
    <source>
        <dbReference type="SAM" id="MobiDB-lite"/>
    </source>
</evidence>
<dbReference type="GO" id="GO:0060090">
    <property type="term" value="F:molecular adaptor activity"/>
    <property type="evidence" value="ECO:0007669"/>
    <property type="project" value="TreeGrafter"/>
</dbReference>
<feature type="chain" id="PRO_5040439109" evidence="4">
    <location>
        <begin position="34"/>
        <end position="473"/>
    </location>
</feature>
<dbReference type="OrthoDB" id="201014at2759"/>
<dbReference type="GO" id="GO:0072380">
    <property type="term" value="C:TRC complex"/>
    <property type="evidence" value="ECO:0007669"/>
    <property type="project" value="TreeGrafter"/>
</dbReference>
<reference evidence="5" key="1">
    <citation type="submission" date="2020-06" db="EMBL/GenBank/DDBJ databases">
        <authorList>
            <consortium name="Plant Systems Biology data submission"/>
        </authorList>
    </citation>
    <scope>NUCLEOTIDE SEQUENCE</scope>
    <source>
        <strain evidence="5">D6</strain>
    </source>
</reference>
<accession>A0A9N8DZ09</accession>
<dbReference type="SMART" id="SM00028">
    <property type="entry name" value="TPR"/>
    <property type="match status" value="2"/>
</dbReference>
<feature type="compositionally biased region" description="Low complexity" evidence="3">
    <location>
        <begin position="89"/>
        <end position="102"/>
    </location>
</feature>
<keyword evidence="6" id="KW-1185">Reference proteome</keyword>
<evidence type="ECO:0000256" key="4">
    <source>
        <dbReference type="SAM" id="SignalP"/>
    </source>
</evidence>
<keyword evidence="2" id="KW-0802">TPR repeat</keyword>
<keyword evidence="1" id="KW-0677">Repeat</keyword>
<dbReference type="InterPro" id="IPR047150">
    <property type="entry name" value="SGT"/>
</dbReference>
<protein>
    <submittedName>
        <fullName evidence="5">Uncharacterized protein</fullName>
    </submittedName>
</protein>
<dbReference type="GO" id="GO:0006620">
    <property type="term" value="P:post-translational protein targeting to endoplasmic reticulum membrane"/>
    <property type="evidence" value="ECO:0007669"/>
    <property type="project" value="TreeGrafter"/>
</dbReference>
<dbReference type="Proteomes" id="UP001153069">
    <property type="component" value="Unassembled WGS sequence"/>
</dbReference>
<evidence type="ECO:0000313" key="5">
    <source>
        <dbReference type="EMBL" id="CAB9509431.1"/>
    </source>
</evidence>